<comment type="caution">
    <text evidence="4">The sequence shown here is derived from an EMBL/GenBank/DDBJ whole genome shotgun (WGS) entry which is preliminary data.</text>
</comment>
<evidence type="ECO:0000256" key="3">
    <source>
        <dbReference type="SAM" id="SignalP"/>
    </source>
</evidence>
<dbReference type="PANTHER" id="PTHR31956:SF8">
    <property type="entry name" value="ACID PHOSPHATASE PHOA (AFU_ORTHOLOGUE AFUA_1G03570)"/>
    <property type="match status" value="1"/>
</dbReference>
<dbReference type="GO" id="GO:0016788">
    <property type="term" value="F:hydrolase activity, acting on ester bonds"/>
    <property type="evidence" value="ECO:0007669"/>
    <property type="project" value="InterPro"/>
</dbReference>
<name>A0A2N3WV79_9PSEU</name>
<dbReference type="InterPro" id="IPR017850">
    <property type="entry name" value="Alkaline_phosphatase_core_sf"/>
</dbReference>
<keyword evidence="1" id="KW-0378">Hydrolase</keyword>
<reference evidence="4 5" key="1">
    <citation type="submission" date="2017-12" db="EMBL/GenBank/DDBJ databases">
        <title>Sequencing the genomes of 1000 Actinobacteria strains.</title>
        <authorList>
            <person name="Klenk H.-P."/>
        </authorList>
    </citation>
    <scope>NUCLEOTIDE SEQUENCE [LARGE SCALE GENOMIC DNA]</scope>
    <source>
        <strain evidence="4 5">DSM 45165</strain>
    </source>
</reference>
<organism evidence="4 5">
    <name type="scientific">Amycolatopsis echigonensis</name>
    <dbReference type="NCBI Taxonomy" id="2576905"/>
    <lineage>
        <taxon>Bacteria</taxon>
        <taxon>Bacillati</taxon>
        <taxon>Actinomycetota</taxon>
        <taxon>Actinomycetes</taxon>
        <taxon>Pseudonocardiales</taxon>
        <taxon>Pseudonocardiaceae</taxon>
        <taxon>Amycolatopsis</taxon>
    </lineage>
</organism>
<gene>
    <name evidence="4" type="ORF">ATK30_8763</name>
</gene>
<protein>
    <submittedName>
        <fullName evidence="4">Phosphoesterase family protein</fullName>
    </submittedName>
</protein>
<evidence type="ECO:0000313" key="5">
    <source>
        <dbReference type="Proteomes" id="UP000233750"/>
    </source>
</evidence>
<dbReference type="PANTHER" id="PTHR31956">
    <property type="entry name" value="NON-SPECIFIC PHOSPHOLIPASE C4-RELATED"/>
    <property type="match status" value="1"/>
</dbReference>
<keyword evidence="5" id="KW-1185">Reference proteome</keyword>
<evidence type="ECO:0000256" key="2">
    <source>
        <dbReference type="ARBA" id="ARBA00023026"/>
    </source>
</evidence>
<feature type="signal peptide" evidence="3">
    <location>
        <begin position="1"/>
        <end position="24"/>
    </location>
</feature>
<dbReference type="EMBL" id="PJMY01000003">
    <property type="protein sequence ID" value="PKV97763.1"/>
    <property type="molecule type" value="Genomic_DNA"/>
</dbReference>
<sequence length="360" mass="37736">MRKMLRRAGLAGAAVLAAATMTGAATSSALPSVGYVFVINLENKSFDRTWGPDSAAPYLSKDLRSQGVLLTQYYGTGHNSLDNYISQISGQGPNSETQADCQIYSDFAQAGTVAPGQAVGQGCVYPASVPTLANQLSSAGRTWKGYLDDMKTPCRHPAVGAPDDTQLAKTGDQYAARHNPFVYFHSIIDTPACASNVVDLSALPADLSSPQTTPNLAYITPDLCDDGHDSPCVDGRPGGLVSADAFLRQWVPAIMSSPAYQRDGMLVITFDESDGAQADASACCGEGPGPNAALPGLTGLGGGRIGALVLSKYTAPGSWNDRPYNHYSLLGSIENIFGLPRLGYAQTPGLNTFGLDVFNK</sequence>
<feature type="chain" id="PRO_5014995208" evidence="3">
    <location>
        <begin position="25"/>
        <end position="360"/>
    </location>
</feature>
<dbReference type="Pfam" id="PF04185">
    <property type="entry name" value="Phosphoesterase"/>
    <property type="match status" value="1"/>
</dbReference>
<accession>A0A2N3WV79</accession>
<keyword evidence="2" id="KW-0843">Virulence</keyword>
<proteinExistence type="predicted"/>
<evidence type="ECO:0000313" key="4">
    <source>
        <dbReference type="EMBL" id="PKV97763.1"/>
    </source>
</evidence>
<dbReference type="Gene3D" id="3.40.720.10">
    <property type="entry name" value="Alkaline Phosphatase, subunit A"/>
    <property type="match status" value="1"/>
</dbReference>
<dbReference type="GO" id="GO:0009395">
    <property type="term" value="P:phospholipid catabolic process"/>
    <property type="evidence" value="ECO:0007669"/>
    <property type="project" value="TreeGrafter"/>
</dbReference>
<evidence type="ECO:0000256" key="1">
    <source>
        <dbReference type="ARBA" id="ARBA00022801"/>
    </source>
</evidence>
<dbReference type="Proteomes" id="UP000233750">
    <property type="component" value="Unassembled WGS sequence"/>
</dbReference>
<dbReference type="AlphaFoldDB" id="A0A2N3WV79"/>
<dbReference type="InterPro" id="IPR007312">
    <property type="entry name" value="Phosphoesterase"/>
</dbReference>
<keyword evidence="3" id="KW-0732">Signal</keyword>